<sequence length="45" mass="5173">MLTCRIGPKFLIMILSFGIFKTSFSLTWRQWIAGLFSVVHLPAMN</sequence>
<proteinExistence type="predicted"/>
<accession>A0A975BHQ3</accession>
<dbReference type="EMBL" id="CP061800">
    <property type="protein sequence ID" value="QTA85419.1"/>
    <property type="molecule type" value="Genomic_DNA"/>
</dbReference>
<protein>
    <submittedName>
        <fullName evidence="1">Uncharacterized protein</fullName>
    </submittedName>
</protein>
<reference evidence="1" key="1">
    <citation type="journal article" date="2021" name="Microb. Physiol.">
        <title>Proteogenomic Insights into the Physiology of Marine, Sulfate-Reducing, Filamentous Desulfonema limicola and Desulfonema magnum.</title>
        <authorList>
            <person name="Schnaars V."/>
            <person name="Wohlbrand L."/>
            <person name="Scheve S."/>
            <person name="Hinrichs C."/>
            <person name="Reinhardt R."/>
            <person name="Rabus R."/>
        </authorList>
    </citation>
    <scope>NUCLEOTIDE SEQUENCE</scope>
    <source>
        <strain evidence="1">4be13</strain>
    </source>
</reference>
<name>A0A975BHQ3_9BACT</name>
<evidence type="ECO:0000313" key="1">
    <source>
        <dbReference type="EMBL" id="QTA85419.1"/>
    </source>
</evidence>
<evidence type="ECO:0000313" key="2">
    <source>
        <dbReference type="Proteomes" id="UP000663722"/>
    </source>
</evidence>
<gene>
    <name evidence="1" type="ORF">dnm_014280</name>
</gene>
<dbReference type="KEGG" id="dmm:dnm_014280"/>
<dbReference type="AlphaFoldDB" id="A0A975BHQ3"/>
<organism evidence="1 2">
    <name type="scientific">Desulfonema magnum</name>
    <dbReference type="NCBI Taxonomy" id="45655"/>
    <lineage>
        <taxon>Bacteria</taxon>
        <taxon>Pseudomonadati</taxon>
        <taxon>Thermodesulfobacteriota</taxon>
        <taxon>Desulfobacteria</taxon>
        <taxon>Desulfobacterales</taxon>
        <taxon>Desulfococcaceae</taxon>
        <taxon>Desulfonema</taxon>
    </lineage>
</organism>
<dbReference type="Proteomes" id="UP000663722">
    <property type="component" value="Chromosome"/>
</dbReference>
<keyword evidence="2" id="KW-1185">Reference proteome</keyword>